<gene>
    <name evidence="2" type="ORF">C0099_14485</name>
</gene>
<sequence>MQKRIIAAALIAATPLFGAKLAMADELPISANISIVSDYAFRGISQTDQRPALQGGFDYAHESGFYVGVWGSNVSWLQDLGASGSSLEIDLYGGYATELGPFGVDVGLLQYYYPGSYGGSYKADGNEKPHTLEGYVGLSYEFVSFTYSHSFTDLFGIADSKKSKYYDLSASYEIMEGLTLDAHYGYSSIKNADNYKDWSLGLTKSWGGFDFGLHYVDTSENSSLMDERYVVSVSKSF</sequence>
<evidence type="ECO:0000256" key="1">
    <source>
        <dbReference type="SAM" id="SignalP"/>
    </source>
</evidence>
<feature type="signal peptide" evidence="1">
    <location>
        <begin position="1"/>
        <end position="24"/>
    </location>
</feature>
<dbReference type="RefSeq" id="WP_102248083.1">
    <property type="nucleotide sequence ID" value="NZ_CP025682.1"/>
</dbReference>
<dbReference type="InterPro" id="IPR010239">
    <property type="entry name" value="CHP02001"/>
</dbReference>
<keyword evidence="1" id="KW-0732">Signal</keyword>
<protein>
    <recommendedName>
        <fullName evidence="4">Porin</fullName>
    </recommendedName>
</protein>
<keyword evidence="3" id="KW-1185">Reference proteome</keyword>
<proteinExistence type="predicted"/>
<evidence type="ECO:0000313" key="3">
    <source>
        <dbReference type="Proteomes" id="UP000242205"/>
    </source>
</evidence>
<name>A0A2I6S9W8_9RHOO</name>
<evidence type="ECO:0000313" key="2">
    <source>
        <dbReference type="EMBL" id="AUN96039.1"/>
    </source>
</evidence>
<dbReference type="AlphaFoldDB" id="A0A2I6S9W8"/>
<dbReference type="Pfam" id="PF09694">
    <property type="entry name" value="Gcw_chp"/>
    <property type="match status" value="1"/>
</dbReference>
<dbReference type="KEGG" id="atw:C0099_14485"/>
<feature type="chain" id="PRO_5014402315" description="Porin" evidence="1">
    <location>
        <begin position="25"/>
        <end position="237"/>
    </location>
</feature>
<evidence type="ECO:0008006" key="4">
    <source>
        <dbReference type="Google" id="ProtNLM"/>
    </source>
</evidence>
<dbReference type="Proteomes" id="UP000242205">
    <property type="component" value="Chromosome"/>
</dbReference>
<organism evidence="2 3">
    <name type="scientific">Pseudazoarcus pumilus</name>
    <dbReference type="NCBI Taxonomy" id="2067960"/>
    <lineage>
        <taxon>Bacteria</taxon>
        <taxon>Pseudomonadati</taxon>
        <taxon>Pseudomonadota</taxon>
        <taxon>Betaproteobacteria</taxon>
        <taxon>Rhodocyclales</taxon>
        <taxon>Zoogloeaceae</taxon>
        <taxon>Pseudazoarcus</taxon>
    </lineage>
</organism>
<accession>A0A2I6S9W8</accession>
<reference evidence="2 3" key="1">
    <citation type="submission" date="2018-01" db="EMBL/GenBank/DDBJ databases">
        <authorList>
            <person name="Fu G.-Y."/>
        </authorList>
    </citation>
    <scope>NUCLEOTIDE SEQUENCE [LARGE SCALE GENOMIC DNA]</scope>
    <source>
        <strain evidence="2 3">SY39</strain>
    </source>
</reference>
<dbReference type="SUPFAM" id="SSF56935">
    <property type="entry name" value="Porins"/>
    <property type="match status" value="1"/>
</dbReference>
<dbReference type="NCBIfam" id="TIGR02001">
    <property type="entry name" value="gcw_chp"/>
    <property type="match status" value="1"/>
</dbReference>
<dbReference type="EMBL" id="CP025682">
    <property type="protein sequence ID" value="AUN96039.1"/>
    <property type="molecule type" value="Genomic_DNA"/>
</dbReference>
<dbReference type="OrthoDB" id="9793561at2"/>